<dbReference type="AlphaFoldDB" id="A0A9X3TV43"/>
<feature type="transmembrane region" description="Helical" evidence="1">
    <location>
        <begin position="68"/>
        <end position="88"/>
    </location>
</feature>
<feature type="transmembrane region" description="Helical" evidence="1">
    <location>
        <begin position="94"/>
        <end position="113"/>
    </location>
</feature>
<proteinExistence type="predicted"/>
<evidence type="ECO:0000313" key="3">
    <source>
        <dbReference type="Proteomes" id="UP001151071"/>
    </source>
</evidence>
<gene>
    <name evidence="2" type="ORF">O3V59_19055</name>
</gene>
<keyword evidence="1" id="KW-1133">Transmembrane helix</keyword>
<sequence>MKIVLKIILGILAAGWFLLLWCYNMLLSSDIPVNISDEELHSFLVIFVFSILLTLAYVKFVDDTKLHYFLSIPTLMWGLTTINSLTYHYHPYDTLMDCLGFIGCVSVILLSIFHHRQSLT</sequence>
<evidence type="ECO:0000313" key="2">
    <source>
        <dbReference type="EMBL" id="MDA5110453.1"/>
    </source>
</evidence>
<name>A0A9X3TV43_9BACL</name>
<evidence type="ECO:0000256" key="1">
    <source>
        <dbReference type="SAM" id="Phobius"/>
    </source>
</evidence>
<dbReference type="EMBL" id="JAPYYP010000032">
    <property type="protein sequence ID" value="MDA5110453.1"/>
    <property type="molecule type" value="Genomic_DNA"/>
</dbReference>
<protein>
    <submittedName>
        <fullName evidence="2">Uncharacterized protein</fullName>
    </submittedName>
</protein>
<feature type="transmembrane region" description="Helical" evidence="1">
    <location>
        <begin position="7"/>
        <end position="28"/>
    </location>
</feature>
<organism evidence="2 3">
    <name type="scientific">Brevibacillus thermoruber</name>
    <dbReference type="NCBI Taxonomy" id="33942"/>
    <lineage>
        <taxon>Bacteria</taxon>
        <taxon>Bacillati</taxon>
        <taxon>Bacillota</taxon>
        <taxon>Bacilli</taxon>
        <taxon>Bacillales</taxon>
        <taxon>Paenibacillaceae</taxon>
        <taxon>Brevibacillus</taxon>
    </lineage>
</organism>
<dbReference type="RefSeq" id="WP_035295372.1">
    <property type="nucleotide sequence ID" value="NZ_JAPYYP010000032.1"/>
</dbReference>
<feature type="transmembrane region" description="Helical" evidence="1">
    <location>
        <begin position="40"/>
        <end position="61"/>
    </location>
</feature>
<accession>A0A9X3TV43</accession>
<keyword evidence="1" id="KW-0812">Transmembrane</keyword>
<keyword evidence="3" id="KW-1185">Reference proteome</keyword>
<keyword evidence="1" id="KW-0472">Membrane</keyword>
<comment type="caution">
    <text evidence="2">The sequence shown here is derived from an EMBL/GenBank/DDBJ whole genome shotgun (WGS) entry which is preliminary data.</text>
</comment>
<dbReference type="Proteomes" id="UP001151071">
    <property type="component" value="Unassembled WGS sequence"/>
</dbReference>
<reference evidence="2" key="1">
    <citation type="submission" date="2022-12" db="EMBL/GenBank/DDBJ databases">
        <title>Draft genome sequence of the thermophilic strain Brevibacillus thermoruber HT42, isolated from Los Humeros, Puebla, Mexico, with biotechnological potential.</title>
        <authorList>
            <person name="Lara Sanchez J."/>
            <person name="Solis Palacios R."/>
            <person name="Bustos Baena A.S."/>
            <person name="Ruz Baez A.E."/>
            <person name="Espinosa Luna G."/>
            <person name="Oliart Ros R.M."/>
        </authorList>
    </citation>
    <scope>NUCLEOTIDE SEQUENCE</scope>
    <source>
        <strain evidence="2">HT42</strain>
    </source>
</reference>